<evidence type="ECO:0000313" key="1">
    <source>
        <dbReference type="EMBL" id="KAL0478294.1"/>
    </source>
</evidence>
<organism evidence="1 2">
    <name type="scientific">Acrasis kona</name>
    <dbReference type="NCBI Taxonomy" id="1008807"/>
    <lineage>
        <taxon>Eukaryota</taxon>
        <taxon>Discoba</taxon>
        <taxon>Heterolobosea</taxon>
        <taxon>Tetramitia</taxon>
        <taxon>Eutetramitia</taxon>
        <taxon>Acrasidae</taxon>
        <taxon>Acrasis</taxon>
    </lineage>
</organism>
<name>A0AAW2YMG4_9EUKA</name>
<keyword evidence="2" id="KW-1185">Reference proteome</keyword>
<dbReference type="Proteomes" id="UP001431209">
    <property type="component" value="Unassembled WGS sequence"/>
</dbReference>
<accession>A0AAW2YMG4</accession>
<dbReference type="AlphaFoldDB" id="A0AAW2YMG4"/>
<gene>
    <name evidence="1" type="ORF">AKO1_008530</name>
</gene>
<reference evidence="1 2" key="1">
    <citation type="submission" date="2024-03" db="EMBL/GenBank/DDBJ databases">
        <title>The Acrasis kona genome and developmental transcriptomes reveal deep origins of eukaryotic multicellular pathways.</title>
        <authorList>
            <person name="Sheikh S."/>
            <person name="Fu C.-J."/>
            <person name="Brown M.W."/>
            <person name="Baldauf S.L."/>
        </authorList>
    </citation>
    <scope>NUCLEOTIDE SEQUENCE [LARGE SCALE GENOMIC DNA]</scope>
    <source>
        <strain evidence="1 2">ATCC MYA-3509</strain>
    </source>
</reference>
<sequence length="108" mass="11349">MNTITTNTSGGNAVATERQNLVEHQAKVLTTGTTDIERQNLAVHNQVVDQVIHSNQGLSTVGTGAPVVGSTAHATGNQIHGNNLENEQKPGVLTKVKEALHVGGHKQQ</sequence>
<evidence type="ECO:0000313" key="2">
    <source>
        <dbReference type="Proteomes" id="UP001431209"/>
    </source>
</evidence>
<protein>
    <submittedName>
        <fullName evidence="1">Calcium-transporting ATPase plasma membrane-type</fullName>
    </submittedName>
</protein>
<dbReference type="EMBL" id="JAOPGA020000356">
    <property type="protein sequence ID" value="KAL0478294.1"/>
    <property type="molecule type" value="Genomic_DNA"/>
</dbReference>
<proteinExistence type="predicted"/>
<comment type="caution">
    <text evidence="1">The sequence shown here is derived from an EMBL/GenBank/DDBJ whole genome shotgun (WGS) entry which is preliminary data.</text>
</comment>